<dbReference type="EMBL" id="CAJJDN010000320">
    <property type="protein sequence ID" value="CAD8130705.1"/>
    <property type="molecule type" value="Genomic_DNA"/>
</dbReference>
<organism evidence="1 2">
    <name type="scientific">Paramecium sonneborni</name>
    <dbReference type="NCBI Taxonomy" id="65129"/>
    <lineage>
        <taxon>Eukaryota</taxon>
        <taxon>Sar</taxon>
        <taxon>Alveolata</taxon>
        <taxon>Ciliophora</taxon>
        <taxon>Intramacronucleata</taxon>
        <taxon>Oligohymenophorea</taxon>
        <taxon>Peniculida</taxon>
        <taxon>Parameciidae</taxon>
        <taxon>Paramecium</taxon>
    </lineage>
</organism>
<dbReference type="OrthoDB" id="302078at2759"/>
<dbReference type="AlphaFoldDB" id="A0A8S1RUL8"/>
<accession>A0A8S1RUL8</accession>
<evidence type="ECO:0000313" key="2">
    <source>
        <dbReference type="Proteomes" id="UP000692954"/>
    </source>
</evidence>
<proteinExistence type="predicted"/>
<comment type="caution">
    <text evidence="1">The sequence shown here is derived from an EMBL/GenBank/DDBJ whole genome shotgun (WGS) entry which is preliminary data.</text>
</comment>
<gene>
    <name evidence="1" type="ORF">PSON_ATCC_30995.1.T3200001</name>
</gene>
<keyword evidence="2" id="KW-1185">Reference proteome</keyword>
<sequence length="398" mass="47326">MYKLQNSSARMAQNASTIKVDSCFGKQSIASVNSMDQKEVQENSAIKESNILRIQLKIILNEVFLKEWINRVDRIHKQIENGTIQKQQNQTQIQNHKDMIIISNKLKILMEQIVIQFQVCVLDFQLKVKKIQFYQTQLQFLSVLHDPKLKDEHKQISFSLDPIIIPNQQKFKQQQRVCWPYAYVERNIIQDTELAKILFDADYLLKLMSLGVESDRKTPFKYPLELQQLGLNSNSSMGKQKQQQMLCRFWLIPQQCLINNKYVIDDILVDCQARQLERVNNNKLQDKICQDVNDKAYQFAAKFTQLYDKAKYYPIFNRLKQLFKAVALGRWIFIKFRLNQCSIHNEYKCYLCLDLITSQDLKPKSCIINNYRYIFHQNCYNEYQEIINRKHDDDDDLY</sequence>
<evidence type="ECO:0000313" key="1">
    <source>
        <dbReference type="EMBL" id="CAD8130705.1"/>
    </source>
</evidence>
<dbReference type="Proteomes" id="UP000692954">
    <property type="component" value="Unassembled WGS sequence"/>
</dbReference>
<reference evidence="1" key="1">
    <citation type="submission" date="2021-01" db="EMBL/GenBank/DDBJ databases">
        <authorList>
            <consortium name="Genoscope - CEA"/>
            <person name="William W."/>
        </authorList>
    </citation>
    <scope>NUCLEOTIDE SEQUENCE</scope>
</reference>
<name>A0A8S1RUL8_9CILI</name>
<protein>
    <submittedName>
        <fullName evidence="1">Uncharacterized protein</fullName>
    </submittedName>
</protein>